<evidence type="ECO:0000256" key="2">
    <source>
        <dbReference type="ARBA" id="ARBA00022730"/>
    </source>
</evidence>
<proteinExistence type="inferred from homology"/>
<feature type="non-terminal residue" evidence="8">
    <location>
        <position position="1"/>
    </location>
</feature>
<keyword evidence="3" id="KW-0694">RNA-binding</keyword>
<dbReference type="Pfam" id="PF03948">
    <property type="entry name" value="Ribosomal_L9_C"/>
    <property type="match status" value="1"/>
</dbReference>
<organism evidence="8">
    <name type="scientific">marine metagenome</name>
    <dbReference type="NCBI Taxonomy" id="408172"/>
    <lineage>
        <taxon>unclassified sequences</taxon>
        <taxon>metagenomes</taxon>
        <taxon>ecological metagenomes</taxon>
    </lineage>
</organism>
<evidence type="ECO:0008006" key="9">
    <source>
        <dbReference type="Google" id="ProtNLM"/>
    </source>
</evidence>
<dbReference type="InterPro" id="IPR036935">
    <property type="entry name" value="Ribosomal_bL9_N_sf"/>
</dbReference>
<evidence type="ECO:0000256" key="1">
    <source>
        <dbReference type="ARBA" id="ARBA00010605"/>
    </source>
</evidence>
<dbReference type="Pfam" id="PF01281">
    <property type="entry name" value="Ribosomal_L9_N"/>
    <property type="match status" value="1"/>
</dbReference>
<dbReference type="InterPro" id="IPR020069">
    <property type="entry name" value="Ribosomal_bL9_C"/>
</dbReference>
<name>A0A382GB33_9ZZZZ</name>
<dbReference type="Gene3D" id="3.40.5.10">
    <property type="entry name" value="Ribosomal protein L9, N-terminal domain"/>
    <property type="match status" value="1"/>
</dbReference>
<reference evidence="8" key="1">
    <citation type="submission" date="2018-05" db="EMBL/GenBank/DDBJ databases">
        <authorList>
            <person name="Lanie J.A."/>
            <person name="Ng W.-L."/>
            <person name="Kazmierczak K.M."/>
            <person name="Andrzejewski T.M."/>
            <person name="Davidsen T.M."/>
            <person name="Wayne K.J."/>
            <person name="Tettelin H."/>
            <person name="Glass J.I."/>
            <person name="Rusch D."/>
            <person name="Podicherti R."/>
            <person name="Tsui H.-C.T."/>
            <person name="Winkler M.E."/>
        </authorList>
    </citation>
    <scope>NUCLEOTIDE SEQUENCE</scope>
</reference>
<evidence type="ECO:0000259" key="7">
    <source>
        <dbReference type="Pfam" id="PF03948"/>
    </source>
</evidence>
<dbReference type="InterPro" id="IPR009027">
    <property type="entry name" value="Ribosomal_bL9/RNase_H1_N"/>
</dbReference>
<dbReference type="InterPro" id="IPR020070">
    <property type="entry name" value="Ribosomal_bL9_N"/>
</dbReference>
<dbReference type="NCBIfam" id="TIGR00158">
    <property type="entry name" value="L9"/>
    <property type="match status" value="1"/>
</dbReference>
<dbReference type="AlphaFoldDB" id="A0A382GB33"/>
<dbReference type="Gene3D" id="3.10.430.100">
    <property type="entry name" value="Ribosomal protein L9, C-terminal domain"/>
    <property type="match status" value="1"/>
</dbReference>
<dbReference type="GO" id="GO:0006412">
    <property type="term" value="P:translation"/>
    <property type="evidence" value="ECO:0007669"/>
    <property type="project" value="InterPro"/>
</dbReference>
<evidence type="ECO:0000256" key="5">
    <source>
        <dbReference type="ARBA" id="ARBA00023274"/>
    </source>
</evidence>
<dbReference type="InterPro" id="IPR000244">
    <property type="entry name" value="Ribosomal_bL9"/>
</dbReference>
<keyword evidence="5" id="KW-0687">Ribonucleoprotein</keyword>
<dbReference type="GO" id="GO:0003735">
    <property type="term" value="F:structural constituent of ribosome"/>
    <property type="evidence" value="ECO:0007669"/>
    <property type="project" value="InterPro"/>
</dbReference>
<keyword evidence="4" id="KW-0689">Ribosomal protein</keyword>
<comment type="similarity">
    <text evidence="1">Belongs to the bacterial ribosomal protein bL9 family.</text>
</comment>
<evidence type="ECO:0000256" key="3">
    <source>
        <dbReference type="ARBA" id="ARBA00022884"/>
    </source>
</evidence>
<feature type="domain" description="Large ribosomal subunit protein bL9 C-terminal" evidence="7">
    <location>
        <begin position="45"/>
        <end position="127"/>
    </location>
</feature>
<dbReference type="HAMAP" id="MF_00503">
    <property type="entry name" value="Ribosomal_bL9"/>
    <property type="match status" value="1"/>
</dbReference>
<dbReference type="EMBL" id="UINC01054563">
    <property type="protein sequence ID" value="SVB72428.1"/>
    <property type="molecule type" value="Genomic_DNA"/>
</dbReference>
<dbReference type="InterPro" id="IPR020594">
    <property type="entry name" value="Ribosomal_bL9_bac/chp"/>
</dbReference>
<evidence type="ECO:0000313" key="8">
    <source>
        <dbReference type="EMBL" id="SVB72428.1"/>
    </source>
</evidence>
<dbReference type="SUPFAM" id="SSF55653">
    <property type="entry name" value="Ribosomal protein L9 C-domain"/>
    <property type="match status" value="1"/>
</dbReference>
<dbReference type="SUPFAM" id="SSF55658">
    <property type="entry name" value="L9 N-domain-like"/>
    <property type="match status" value="1"/>
</dbReference>
<sequence>VNVADGYGRNYLLPQQKAVMATEGNLKMLQGRLNSVEAQDTKAQEDAAKIAKELENISCTAVVQVGEEDRMFGSVTAQNISELLKEKGFEVDRRIINLDEPIKELGIYPVPVQLHPKVEAKVKVWVVKE</sequence>
<dbReference type="GO" id="GO:1990904">
    <property type="term" value="C:ribonucleoprotein complex"/>
    <property type="evidence" value="ECO:0007669"/>
    <property type="project" value="UniProtKB-KW"/>
</dbReference>
<protein>
    <recommendedName>
        <fullName evidence="9">Ribosomal protein L9 domain-containing protein</fullName>
    </recommendedName>
</protein>
<dbReference type="GO" id="GO:0005840">
    <property type="term" value="C:ribosome"/>
    <property type="evidence" value="ECO:0007669"/>
    <property type="project" value="UniProtKB-KW"/>
</dbReference>
<dbReference type="InterPro" id="IPR036791">
    <property type="entry name" value="Ribosomal_bL9_C_sf"/>
</dbReference>
<dbReference type="GO" id="GO:0019843">
    <property type="term" value="F:rRNA binding"/>
    <property type="evidence" value="ECO:0007669"/>
    <property type="project" value="UniProtKB-KW"/>
</dbReference>
<dbReference type="PANTHER" id="PTHR21368">
    <property type="entry name" value="50S RIBOSOMAL PROTEIN L9"/>
    <property type="match status" value="1"/>
</dbReference>
<keyword evidence="2" id="KW-0699">rRNA-binding</keyword>
<gene>
    <name evidence="8" type="ORF">METZ01_LOCUS225282</name>
</gene>
<feature type="domain" description="Ribosomal protein L9" evidence="6">
    <location>
        <begin position="1"/>
        <end position="29"/>
    </location>
</feature>
<evidence type="ECO:0000259" key="6">
    <source>
        <dbReference type="Pfam" id="PF01281"/>
    </source>
</evidence>
<accession>A0A382GB33</accession>
<evidence type="ECO:0000256" key="4">
    <source>
        <dbReference type="ARBA" id="ARBA00022980"/>
    </source>
</evidence>